<dbReference type="Gene3D" id="3.30.1360.120">
    <property type="entry name" value="Probable tRNA modification gtpase trme, domain 1"/>
    <property type="match status" value="1"/>
</dbReference>
<organism evidence="10 11">
    <name type="scientific">Legionella cherrii</name>
    <dbReference type="NCBI Taxonomy" id="28084"/>
    <lineage>
        <taxon>Bacteria</taxon>
        <taxon>Pseudomonadati</taxon>
        <taxon>Pseudomonadota</taxon>
        <taxon>Gammaproteobacteria</taxon>
        <taxon>Legionellales</taxon>
        <taxon>Legionellaceae</taxon>
        <taxon>Legionella</taxon>
    </lineage>
</organism>
<feature type="domain" description="GCVT N-terminal" evidence="8">
    <location>
        <begin position="30"/>
        <end position="281"/>
    </location>
</feature>
<comment type="catalytic activity">
    <reaction evidence="6 7">
        <text>N(6)-[(R)-S(8)-aminomethyldihydrolipoyl]-L-lysyl-[protein] + (6S)-5,6,7,8-tetrahydrofolate = N(6)-[(R)-dihydrolipoyl]-L-lysyl-[protein] + (6R)-5,10-methylene-5,6,7,8-tetrahydrofolate + NH4(+)</text>
        <dbReference type="Rhea" id="RHEA:16945"/>
        <dbReference type="Rhea" id="RHEA-COMP:10475"/>
        <dbReference type="Rhea" id="RHEA-COMP:10492"/>
        <dbReference type="ChEBI" id="CHEBI:15636"/>
        <dbReference type="ChEBI" id="CHEBI:28938"/>
        <dbReference type="ChEBI" id="CHEBI:57453"/>
        <dbReference type="ChEBI" id="CHEBI:83100"/>
        <dbReference type="ChEBI" id="CHEBI:83143"/>
        <dbReference type="EC" id="2.1.2.10"/>
    </reaction>
</comment>
<comment type="similarity">
    <text evidence="1 7">Belongs to the GcvT family.</text>
</comment>
<keyword evidence="11" id="KW-1185">Reference proteome</keyword>
<keyword evidence="3 7" id="KW-0032">Aminotransferase</keyword>
<proteinExistence type="inferred from homology"/>
<evidence type="ECO:0000313" key="10">
    <source>
        <dbReference type="EMBL" id="VEB33802.1"/>
    </source>
</evidence>
<keyword evidence="4 7" id="KW-0808">Transferase</keyword>
<evidence type="ECO:0000256" key="2">
    <source>
        <dbReference type="ARBA" id="ARBA00012616"/>
    </source>
</evidence>
<protein>
    <recommendedName>
        <fullName evidence="2 7">Aminomethyltransferase</fullName>
        <ecNumber evidence="2 7">2.1.2.10</ecNumber>
    </recommendedName>
    <alternativeName>
        <fullName evidence="5 7">Glycine cleavage system T protein</fullName>
    </alternativeName>
</protein>
<dbReference type="EMBL" id="LR134173">
    <property type="protein sequence ID" value="VEB33802.1"/>
    <property type="molecule type" value="Genomic_DNA"/>
</dbReference>
<accession>A0ABY6T2I5</accession>
<dbReference type="InterPro" id="IPR027266">
    <property type="entry name" value="TrmE/GcvT-like"/>
</dbReference>
<dbReference type="InterPro" id="IPR029043">
    <property type="entry name" value="GcvT/YgfZ_C"/>
</dbReference>
<evidence type="ECO:0000256" key="6">
    <source>
        <dbReference type="ARBA" id="ARBA00047665"/>
    </source>
</evidence>
<dbReference type="PANTHER" id="PTHR43757:SF2">
    <property type="entry name" value="AMINOMETHYLTRANSFERASE, MITOCHONDRIAL"/>
    <property type="match status" value="1"/>
</dbReference>
<dbReference type="InterPro" id="IPR006223">
    <property type="entry name" value="GcvT"/>
</dbReference>
<dbReference type="Gene3D" id="2.40.30.110">
    <property type="entry name" value="Aminomethyltransferase beta-barrel domains"/>
    <property type="match status" value="1"/>
</dbReference>
<dbReference type="Pfam" id="PF08669">
    <property type="entry name" value="GCV_T_C"/>
    <property type="match status" value="1"/>
</dbReference>
<comment type="function">
    <text evidence="7">The glycine cleavage system catalyzes the degradation of glycine.</text>
</comment>
<dbReference type="InterPro" id="IPR013977">
    <property type="entry name" value="GcvT_C"/>
</dbReference>
<dbReference type="Gene3D" id="3.30.70.1400">
    <property type="entry name" value="Aminomethyltransferase beta-barrel domains"/>
    <property type="match status" value="1"/>
</dbReference>
<dbReference type="PANTHER" id="PTHR43757">
    <property type="entry name" value="AMINOMETHYLTRANSFERASE"/>
    <property type="match status" value="1"/>
</dbReference>
<dbReference type="NCBIfam" id="NF001567">
    <property type="entry name" value="PRK00389.1"/>
    <property type="match status" value="1"/>
</dbReference>
<dbReference type="SUPFAM" id="SSF101790">
    <property type="entry name" value="Aminomethyltransferase beta-barrel domain"/>
    <property type="match status" value="1"/>
</dbReference>
<dbReference type="Proteomes" id="UP000277577">
    <property type="component" value="Chromosome"/>
</dbReference>
<dbReference type="InterPro" id="IPR022903">
    <property type="entry name" value="GcvT_bac"/>
</dbReference>
<evidence type="ECO:0000256" key="1">
    <source>
        <dbReference type="ARBA" id="ARBA00008609"/>
    </source>
</evidence>
<comment type="subunit">
    <text evidence="7">The glycine cleavage system is composed of four proteins: P, T, L and H.</text>
</comment>
<dbReference type="GO" id="GO:0004047">
    <property type="term" value="F:aminomethyltransferase activity"/>
    <property type="evidence" value="ECO:0007669"/>
    <property type="project" value="UniProtKB-EC"/>
</dbReference>
<name>A0ABY6T2I5_9GAMM</name>
<evidence type="ECO:0000259" key="9">
    <source>
        <dbReference type="Pfam" id="PF08669"/>
    </source>
</evidence>
<reference evidence="10 11" key="1">
    <citation type="submission" date="2018-12" db="EMBL/GenBank/DDBJ databases">
        <authorList>
            <consortium name="Pathogen Informatics"/>
        </authorList>
    </citation>
    <scope>NUCLEOTIDE SEQUENCE [LARGE SCALE GENOMIC DNA]</scope>
    <source>
        <strain evidence="10 11">NCTC11976</strain>
    </source>
</reference>
<gene>
    <name evidence="7 10" type="primary">gcvT</name>
    <name evidence="10" type="ORF">NCTC11976_00521</name>
</gene>
<dbReference type="Pfam" id="PF01571">
    <property type="entry name" value="GCV_T"/>
    <property type="match status" value="1"/>
</dbReference>
<sequence length="383" mass="42443">MQYTVYIAIGIITHIKVIEKGRTMIAKTPLHATHQACGAKMVDFHGWEMPLHYGSQINEHHYVRKDAGMFDVSHMTIVDILGAGGRQFLRKLLTNDVDQLEHNGKALYSCMCNEHGGVIDDLIVYQRASDNYRVVLNSATRHNDLAWIRKKSEGFAVGLQERRELAMIAIQGPQAIEKTLKTLNPAQIDAVSTLTHFECVDVEQWFFARTGYTGEDGFEIIVPQESIVELWNNLMQVGVHPCGLGARDTLRLEAGMLLYGQDMDTSTSPLESGLAWTIKWEPADRDFIGMGALFSQKQIGIKRKMVGLTLLDKGIMRHGQKVVIPGCADGIITSGSYSPTLEQSIALARVPVETGDEVMVDIRGKLVPAKVGKPRFVKSGKAL</sequence>
<dbReference type="InterPro" id="IPR028896">
    <property type="entry name" value="GcvT/YgfZ/DmdA"/>
</dbReference>
<dbReference type="EC" id="2.1.2.10" evidence="2 7"/>
<evidence type="ECO:0000313" key="11">
    <source>
        <dbReference type="Proteomes" id="UP000277577"/>
    </source>
</evidence>
<dbReference type="SUPFAM" id="SSF103025">
    <property type="entry name" value="Folate-binding domain"/>
    <property type="match status" value="1"/>
</dbReference>
<dbReference type="PIRSF" id="PIRSF006487">
    <property type="entry name" value="GcvT"/>
    <property type="match status" value="1"/>
</dbReference>
<dbReference type="InterPro" id="IPR006222">
    <property type="entry name" value="GCVT_N"/>
</dbReference>
<evidence type="ECO:0000259" key="8">
    <source>
        <dbReference type="Pfam" id="PF01571"/>
    </source>
</evidence>
<evidence type="ECO:0000256" key="3">
    <source>
        <dbReference type="ARBA" id="ARBA00022576"/>
    </source>
</evidence>
<dbReference type="Gene3D" id="4.10.1250.10">
    <property type="entry name" value="Aminomethyltransferase fragment"/>
    <property type="match status" value="1"/>
</dbReference>
<evidence type="ECO:0000256" key="7">
    <source>
        <dbReference type="HAMAP-Rule" id="MF_00259"/>
    </source>
</evidence>
<dbReference type="NCBIfam" id="TIGR00528">
    <property type="entry name" value="gcvT"/>
    <property type="match status" value="1"/>
</dbReference>
<evidence type="ECO:0000256" key="4">
    <source>
        <dbReference type="ARBA" id="ARBA00022679"/>
    </source>
</evidence>
<feature type="domain" description="Aminomethyltransferase C-terminal" evidence="9">
    <location>
        <begin position="303"/>
        <end position="378"/>
    </location>
</feature>
<dbReference type="HAMAP" id="MF_00259">
    <property type="entry name" value="GcvT"/>
    <property type="match status" value="1"/>
</dbReference>
<evidence type="ECO:0000256" key="5">
    <source>
        <dbReference type="ARBA" id="ARBA00031395"/>
    </source>
</evidence>